<dbReference type="SMART" id="SM00710">
    <property type="entry name" value="PbH1"/>
    <property type="match status" value="5"/>
</dbReference>
<reference evidence="5 6" key="1">
    <citation type="submission" date="2020-08" db="EMBL/GenBank/DDBJ databases">
        <title>Genomic Encyclopedia of Type Strains, Phase IV (KMG-IV): sequencing the most valuable type-strain genomes for metagenomic binning, comparative biology and taxonomic classification.</title>
        <authorList>
            <person name="Goeker M."/>
        </authorList>
    </citation>
    <scope>NUCLEOTIDE SEQUENCE [LARGE SCALE GENOMIC DNA]</scope>
    <source>
        <strain evidence="5 6">YC6886</strain>
    </source>
</reference>
<dbReference type="InterPro" id="IPR011050">
    <property type="entry name" value="Pectin_lyase_fold/virulence"/>
</dbReference>
<keyword evidence="3" id="KW-1133">Transmembrane helix</keyword>
<accession>A0A840UZ51</accession>
<evidence type="ECO:0000256" key="3">
    <source>
        <dbReference type="SAM" id="Phobius"/>
    </source>
</evidence>
<evidence type="ECO:0000259" key="4">
    <source>
        <dbReference type="Pfam" id="PF13229"/>
    </source>
</evidence>
<dbReference type="Gene3D" id="2.160.20.10">
    <property type="entry name" value="Single-stranded right-handed beta-helix, Pectin lyase-like"/>
    <property type="match status" value="1"/>
</dbReference>
<name>A0A840UZ51_9BACT</name>
<evidence type="ECO:0000313" key="5">
    <source>
        <dbReference type="EMBL" id="MBB5350106.1"/>
    </source>
</evidence>
<dbReference type="EMBL" id="JACHFD010000001">
    <property type="protein sequence ID" value="MBB5350106.1"/>
    <property type="molecule type" value="Genomic_DNA"/>
</dbReference>
<feature type="transmembrane region" description="Helical" evidence="3">
    <location>
        <begin position="166"/>
        <end position="186"/>
    </location>
</feature>
<feature type="region of interest" description="Disordered" evidence="2">
    <location>
        <begin position="94"/>
        <end position="127"/>
    </location>
</feature>
<keyword evidence="3" id="KW-0812">Transmembrane</keyword>
<dbReference type="InterPro" id="IPR011990">
    <property type="entry name" value="TPR-like_helical_dom_sf"/>
</dbReference>
<dbReference type="PANTHER" id="PTHR22990">
    <property type="entry name" value="F-BOX ONLY PROTEIN"/>
    <property type="match status" value="1"/>
</dbReference>
<dbReference type="InterPro" id="IPR012334">
    <property type="entry name" value="Pectin_lyas_fold"/>
</dbReference>
<dbReference type="InterPro" id="IPR006626">
    <property type="entry name" value="PbH1"/>
</dbReference>
<comment type="caution">
    <text evidence="5">The sequence shown here is derived from an EMBL/GenBank/DDBJ whole genome shotgun (WGS) entry which is preliminary data.</text>
</comment>
<dbReference type="InterPro" id="IPR039448">
    <property type="entry name" value="Beta_helix"/>
</dbReference>
<keyword evidence="1" id="KW-0677">Repeat</keyword>
<dbReference type="PANTHER" id="PTHR22990:SF15">
    <property type="entry name" value="F-BOX ONLY PROTEIN 10"/>
    <property type="match status" value="1"/>
</dbReference>
<dbReference type="Pfam" id="PF13229">
    <property type="entry name" value="Beta_helix"/>
    <property type="match status" value="1"/>
</dbReference>
<evidence type="ECO:0000256" key="2">
    <source>
        <dbReference type="SAM" id="MobiDB-lite"/>
    </source>
</evidence>
<dbReference type="Proteomes" id="UP000557717">
    <property type="component" value="Unassembled WGS sequence"/>
</dbReference>
<keyword evidence="6" id="KW-1185">Reference proteome</keyword>
<feature type="domain" description="Right handed beta helix" evidence="4">
    <location>
        <begin position="502"/>
        <end position="630"/>
    </location>
</feature>
<dbReference type="InterPro" id="IPR051550">
    <property type="entry name" value="SCF-Subunits/Alg-Epimerases"/>
</dbReference>
<sequence>MTLEEARATLGIPAEETSEEAVKRLAEARERLAEMVRMAPTEKLGDQFQAELVSFDKALAALREDAERRRQEKMAGMMALVPGAVTGTVVKSKREGFLDEPSPPKVVKSQTISSPVSATVPTPPRAAEEEETFSESHGAAVVPSSEVDEDAVAEREVVKSGSGGRFFAWAFLFLVIGGAGGGWLYFKQEEQRRLEVTRDMLTLERLGANLVANRRWEEATQVYLRMEELVPESEQARVGRASIEAGRREEQEQFVGYWSGASQAAFEAGRLDEALEAADKVLERYPEDAEVHALKGQIVAARREAVRSQLSTQVRAAVEKKDWEAAEAGVAELANRVPEDEMISVLAKEIAAGREQARIDHERAKELANSARLRDAGKFDPLVLEWMREAVALAPDDAEIRELYDRVASYTRTIHVPGEVATLGDALKGARAKDRIVLAAGTFEAGVVIDLPVELEGAGLEETVLESHATDAPTLTFGPGATGTVIRGLSFRSTGFDVAELRFPGVQVRGGEVEFSGCAFRDASGNGLEVIDGGLAKASKCLFENNGWDGFAARGKGSRMEALECRSMGNFAHGFEIWDGASARILKSVARENTRNGILVDSVADDLEVVGNQLRGNREYGLLLNAGAAGKVADNACRGNQLGGLLVRFAAMSVIVEGNTIENNEGSGLILEQGLRADTYESNQLRSNEGRNLNDNVRFTAGN</sequence>
<proteinExistence type="predicted"/>
<protein>
    <submittedName>
        <fullName evidence="5">Tetratricopeptide (TPR) repeat protein</fullName>
    </submittedName>
</protein>
<keyword evidence="3" id="KW-0472">Membrane</keyword>
<evidence type="ECO:0000256" key="1">
    <source>
        <dbReference type="ARBA" id="ARBA00022737"/>
    </source>
</evidence>
<dbReference type="SUPFAM" id="SSF51126">
    <property type="entry name" value="Pectin lyase-like"/>
    <property type="match status" value="1"/>
</dbReference>
<dbReference type="Gene3D" id="1.25.40.10">
    <property type="entry name" value="Tetratricopeptide repeat domain"/>
    <property type="match status" value="1"/>
</dbReference>
<organism evidence="5 6">
    <name type="scientific">Haloferula luteola</name>
    <dbReference type="NCBI Taxonomy" id="595692"/>
    <lineage>
        <taxon>Bacteria</taxon>
        <taxon>Pseudomonadati</taxon>
        <taxon>Verrucomicrobiota</taxon>
        <taxon>Verrucomicrobiia</taxon>
        <taxon>Verrucomicrobiales</taxon>
        <taxon>Verrucomicrobiaceae</taxon>
        <taxon>Haloferula</taxon>
    </lineage>
</organism>
<gene>
    <name evidence="5" type="ORF">HNR46_000327</name>
</gene>
<dbReference type="SUPFAM" id="SSF48452">
    <property type="entry name" value="TPR-like"/>
    <property type="match status" value="1"/>
</dbReference>
<evidence type="ECO:0000313" key="6">
    <source>
        <dbReference type="Proteomes" id="UP000557717"/>
    </source>
</evidence>
<dbReference type="AlphaFoldDB" id="A0A840UZ51"/>
<dbReference type="RefSeq" id="WP_184015149.1">
    <property type="nucleotide sequence ID" value="NZ_JACHFD010000001.1"/>
</dbReference>